<dbReference type="GO" id="GO:0005886">
    <property type="term" value="C:plasma membrane"/>
    <property type="evidence" value="ECO:0007669"/>
    <property type="project" value="InterPro"/>
</dbReference>
<dbReference type="RefSeq" id="WP_309942653.1">
    <property type="nucleotide sequence ID" value="NZ_AP025308.1"/>
</dbReference>
<feature type="compositionally biased region" description="Low complexity" evidence="5">
    <location>
        <begin position="277"/>
        <end position="288"/>
    </location>
</feature>
<dbReference type="GO" id="GO:0009306">
    <property type="term" value="P:protein secretion"/>
    <property type="evidence" value="ECO:0007669"/>
    <property type="project" value="InterPro"/>
</dbReference>
<evidence type="ECO:0000256" key="2">
    <source>
        <dbReference type="ARBA" id="ARBA00022692"/>
    </source>
</evidence>
<evidence type="ECO:0000313" key="7">
    <source>
        <dbReference type="EMBL" id="MDR6241674.1"/>
    </source>
</evidence>
<keyword evidence="2" id="KW-0812">Transmembrane</keyword>
<dbReference type="InterPro" id="IPR007452">
    <property type="entry name" value="TamB_C"/>
</dbReference>
<sequence>MRRILLNKGELFLQKKLHTEFTVDDIRIDWPNRIIIENLYLPTPQNDTLAHIGLLDAKIHLLDLLDKEIKTHHLIARNVSGTLIRKDSIFNFQFIIDAFSSNEVKKKETSSSKSGTALKISPHNIDLQNIQFNMLDDVSGLDMKVNAGKLGMDKGHINFYTKKYYVDNTFCNNISVDMSISKQTNNSQIQSKTTNPLDSINIINTHDFIVLVKNIDFNNISYNLDLPDTKLNLKTSLSNATGKKIKVNISKATTHADLFEVEKPNIQLQMDIPPSSPTSKKTTSNSTNSFSWSNFPWQTEIKSFNITEGEFKMDNISYPDTSKSMDFNHLNLTNMNIEWKDMYIFNDNYRMNLVHSSFMEKSGLFLKEFKLKGEILKEKATFEDIEIFTNNSKIQSKLLISYDNIDDVFLAKNLKSPRLNLTINPSTINLKDISYLFSNKFINDSSKSVIKAKGTIKKSNSSAEAKNILLTLNDSSIMKLSVNVTNPFDSLKKMGIDAKLDTLHLRKIDLEPFMPDNLSINLPKTINGKLKIDGNYNSLKSGLRLFTEYGSVTVKTRMVNGYFINDLSLNQINLKEILENESLGYLNFHGIASGYVGSKLYNIHLKSIIKNIEFNKYNYTNIHINSLLNPEKVNALITSVESGNKMNLSLDLDSLKYIPAINLSGNIDDLDIITSEKGDTSVLKTTFKAKSNGISLLKNNSNLDISTFSFHQGKNKIDFENLNAQINLDSMKANMLISSPFLEMDFNSIGSLPNITEQLKHLFQTRQFAHDSLLQDNSSSSYSLNGKIKSDFLLKTGYLDFLDTLSNIDFTSKFNQKSELFNLNISMPSLSIDSIEFDSTNLTLSNHKKKIELNYITKDISVQDSINLGQIQFEGKYINDTSNYRFQIINKKKQNRVDIKGKLITNNGDIINTFNDKMIISKRLWEIPKNNEIKIDSNGVSFQHFKITSGESYIEIEDSILHNKNKFLSVKINQIDLDSITYIPEIDKWLVGGELSTKISQSKKEVTGLVEINHLGFLNNRIGNLSLDLKTDTVQNITYNLHTSLISKITAIKSHVSFSKDNINGYLNINNLNLNKLCQFPPFNNYVKDTEGMVNAQLTIKGKSDAPEINGFLELKEIKSTYKDLNSPLYIKYNKILFEDRKVEINDLTIEDNQKHTIKANGIIDLEKLSDPEFNIKTVADNFTVMKSTEKDNPIYYGDLIISNKSEITGKLSKLEVQTTTTIEKGSHVYYVNSESGLSKIESSEGIVYFTNQLDTVTNIPENSEWQNFPKLSLDLDLKANISINQETKISIILDPISQDQINIEGGGNLSFLYGNNNSLTGTFEVNEGSYQLRLYGIIDKTFNLKKGSTVTWTGDPLNPDLKLTALYKIRTSPYPLLTLNSNSAAPDNATTKSQTFYVLMYINGTPEKPEIKFELEYPDNIPGNTADPTIQAAINEVNSSPNQVNKQAFSLILFQTFASSSLLESGGTSSIKGTLSSFVTQQLNNISSDLLKTKGTELNFNFDTYDEYSEAGRQGRSDLNVSVKQRLFNDRLTIQVGSYIRLNDTENSNDVNSIAGNVEIEYKITEDGKYAVRIYREQAAELVFSPDVIKTGFFFIYKKIIEEKKKKKKEKQK</sequence>
<evidence type="ECO:0000256" key="5">
    <source>
        <dbReference type="SAM" id="MobiDB-lite"/>
    </source>
</evidence>
<accession>A0AAE4BSY7</accession>
<keyword evidence="3" id="KW-1133">Transmembrane helix</keyword>
<keyword evidence="4" id="KW-0472">Membrane</keyword>
<evidence type="ECO:0000256" key="4">
    <source>
        <dbReference type="ARBA" id="ARBA00023136"/>
    </source>
</evidence>
<evidence type="ECO:0000259" key="6">
    <source>
        <dbReference type="Pfam" id="PF04357"/>
    </source>
</evidence>
<comment type="subcellular location">
    <subcellularLocation>
        <location evidence="1">Membrane</location>
        <topology evidence="1">Single-pass membrane protein</topology>
    </subcellularLocation>
</comment>
<evidence type="ECO:0000256" key="3">
    <source>
        <dbReference type="ARBA" id="ARBA00022989"/>
    </source>
</evidence>
<comment type="caution">
    <text evidence="7">The sequence shown here is derived from an EMBL/GenBank/DDBJ whole genome shotgun (WGS) entry which is preliminary data.</text>
</comment>
<proteinExistence type="predicted"/>
<keyword evidence="8" id="KW-1185">Reference proteome</keyword>
<evidence type="ECO:0000313" key="8">
    <source>
        <dbReference type="Proteomes" id="UP001185092"/>
    </source>
</evidence>
<dbReference type="Proteomes" id="UP001185092">
    <property type="component" value="Unassembled WGS sequence"/>
</dbReference>
<protein>
    <recommendedName>
        <fullName evidence="6">Translocation and assembly module TamB C-terminal domain-containing protein</fullName>
    </recommendedName>
</protein>
<feature type="domain" description="Translocation and assembly module TamB C-terminal" evidence="6">
    <location>
        <begin position="1148"/>
        <end position="1584"/>
    </location>
</feature>
<organism evidence="7 8">
    <name type="scientific">Aureibacter tunicatorum</name>
    <dbReference type="NCBI Taxonomy" id="866807"/>
    <lineage>
        <taxon>Bacteria</taxon>
        <taxon>Pseudomonadati</taxon>
        <taxon>Bacteroidota</taxon>
        <taxon>Cytophagia</taxon>
        <taxon>Cytophagales</taxon>
        <taxon>Persicobacteraceae</taxon>
        <taxon>Aureibacter</taxon>
    </lineage>
</organism>
<name>A0AAE4BSY7_9BACT</name>
<dbReference type="Pfam" id="PF04357">
    <property type="entry name" value="TamB"/>
    <property type="match status" value="1"/>
</dbReference>
<reference evidence="7" key="1">
    <citation type="submission" date="2023-07" db="EMBL/GenBank/DDBJ databases">
        <title>Genomic Encyclopedia of Type Strains, Phase IV (KMG-IV): sequencing the most valuable type-strain genomes for metagenomic binning, comparative biology and taxonomic classification.</title>
        <authorList>
            <person name="Goeker M."/>
        </authorList>
    </citation>
    <scope>NUCLEOTIDE SEQUENCE</scope>
    <source>
        <strain evidence="7">DSM 26174</strain>
    </source>
</reference>
<feature type="region of interest" description="Disordered" evidence="5">
    <location>
        <begin position="269"/>
        <end position="288"/>
    </location>
</feature>
<gene>
    <name evidence="7" type="ORF">HNQ88_004761</name>
</gene>
<evidence type="ECO:0000256" key="1">
    <source>
        <dbReference type="ARBA" id="ARBA00004167"/>
    </source>
</evidence>
<dbReference type="EMBL" id="JAVDQD010000010">
    <property type="protein sequence ID" value="MDR6241674.1"/>
    <property type="molecule type" value="Genomic_DNA"/>
</dbReference>